<accession>A0A4P6HHL5</accession>
<dbReference type="KEGG" id="dcb:C3Y92_04270"/>
<dbReference type="OrthoDB" id="280278at2"/>
<dbReference type="InterPro" id="IPR036105">
    <property type="entry name" value="DiNase_FeMo-co_biosyn_sf"/>
</dbReference>
<feature type="compositionally biased region" description="Basic and acidic residues" evidence="1">
    <location>
        <begin position="137"/>
        <end position="149"/>
    </location>
</feature>
<dbReference type="SUPFAM" id="SSF53146">
    <property type="entry name" value="Nitrogenase accessory factor-like"/>
    <property type="match status" value="1"/>
</dbReference>
<evidence type="ECO:0000313" key="2">
    <source>
        <dbReference type="EMBL" id="QAZ66497.1"/>
    </source>
</evidence>
<evidence type="ECO:0008006" key="4">
    <source>
        <dbReference type="Google" id="ProtNLM"/>
    </source>
</evidence>
<sequence length="149" mass="15414">MPPKPRHPFPTPPCRVCLACHGPRLATLLETASTFCCFALGTDGVAALVSWPMPPGGLPALATLLAAADVGHLVCGGATCCCLAPFARRGITVSAWINGDVTDVLAAIAHNRLDALLAPGARPGRIASGPGRPGRPGRRDNLTELLRHE</sequence>
<proteinExistence type="predicted"/>
<keyword evidence="3" id="KW-1185">Reference proteome</keyword>
<gene>
    <name evidence="2" type="ORF">C3Y92_04270</name>
</gene>
<dbReference type="Proteomes" id="UP000293296">
    <property type="component" value="Chromosome"/>
</dbReference>
<evidence type="ECO:0000256" key="1">
    <source>
        <dbReference type="SAM" id="MobiDB-lite"/>
    </source>
</evidence>
<name>A0A4P6HHL5_9BACT</name>
<feature type="region of interest" description="Disordered" evidence="1">
    <location>
        <begin position="124"/>
        <end position="149"/>
    </location>
</feature>
<dbReference type="RefSeq" id="WP_129349817.1">
    <property type="nucleotide sequence ID" value="NZ_CP026538.1"/>
</dbReference>
<dbReference type="EMBL" id="CP026538">
    <property type="protein sequence ID" value="QAZ66497.1"/>
    <property type="molecule type" value="Genomic_DNA"/>
</dbReference>
<dbReference type="AlphaFoldDB" id="A0A4P6HHL5"/>
<organism evidence="2 3">
    <name type="scientific">Solidesulfovibrio carbinolicus</name>
    <dbReference type="NCBI Taxonomy" id="296842"/>
    <lineage>
        <taxon>Bacteria</taxon>
        <taxon>Pseudomonadati</taxon>
        <taxon>Thermodesulfobacteriota</taxon>
        <taxon>Desulfovibrionia</taxon>
        <taxon>Desulfovibrionales</taxon>
        <taxon>Desulfovibrionaceae</taxon>
        <taxon>Solidesulfovibrio</taxon>
    </lineage>
</organism>
<protein>
    <recommendedName>
        <fullName evidence="4">Dinitrogenase iron-molybdenum cofactor biosynthesis domain-containing protein</fullName>
    </recommendedName>
</protein>
<reference evidence="2 3" key="1">
    <citation type="submission" date="2018-02" db="EMBL/GenBank/DDBJ databases">
        <title>Genome sequence of Desulfovibrio carbinolicus DSM 3852.</title>
        <authorList>
            <person name="Wilbanks E."/>
            <person name="Skennerton C.T."/>
            <person name="Orphan V.J."/>
        </authorList>
    </citation>
    <scope>NUCLEOTIDE SEQUENCE [LARGE SCALE GENOMIC DNA]</scope>
    <source>
        <strain evidence="2 3">DSM 3852</strain>
    </source>
</reference>
<evidence type="ECO:0000313" key="3">
    <source>
        <dbReference type="Proteomes" id="UP000293296"/>
    </source>
</evidence>